<keyword evidence="1" id="KW-1015">Disulfide bond</keyword>
<dbReference type="SUPFAM" id="SSF49854">
    <property type="entry name" value="Spermadhesin, CUB domain"/>
    <property type="match status" value="1"/>
</dbReference>
<reference evidence="4" key="3">
    <citation type="submission" date="2025-09" db="UniProtKB">
        <authorList>
            <consortium name="Ensembl"/>
        </authorList>
    </citation>
    <scope>IDENTIFICATION</scope>
</reference>
<dbReference type="STRING" id="51511.ENSCSAVP00000003758"/>
<evidence type="ECO:0000259" key="3">
    <source>
        <dbReference type="PROSITE" id="PS50240"/>
    </source>
</evidence>
<dbReference type="SUPFAM" id="SSF50494">
    <property type="entry name" value="Trypsin-like serine proteases"/>
    <property type="match status" value="1"/>
</dbReference>
<evidence type="ECO:0000256" key="2">
    <source>
        <dbReference type="SAM" id="MobiDB-lite"/>
    </source>
</evidence>
<dbReference type="Proteomes" id="UP000007875">
    <property type="component" value="Unassembled WGS sequence"/>
</dbReference>
<dbReference type="GeneTree" id="ENSGT00940000153216"/>
<sequence>MDLDVAGCYDYIVIYDDDNWSAPGQNLCNAPSTPIVKTTSEITVSFLTGSDYAAGARGAGFKMSYVATGNVAPTPPVVTTPPATEPVTTPPATVPATDPTESTTTLAASTLPTQPPQTPPIGGNFPAGSQDDSQCGLPAAEPVITGLDYKAQGQQVSYNNPRVVNGETAVPHSWPWQVSLQGSYGSAYCGGTLVRDQWVVTAAHCASLIFHWDIWLRPGGARNAQQTGGRILQTVD</sequence>
<feature type="domain" description="Peptidase S1" evidence="3">
    <location>
        <begin position="163"/>
        <end position="205"/>
    </location>
</feature>
<accession>H2YEL0</accession>
<dbReference type="InterPro" id="IPR009003">
    <property type="entry name" value="Peptidase_S1_PA"/>
</dbReference>
<dbReference type="GO" id="GO:0004252">
    <property type="term" value="F:serine-type endopeptidase activity"/>
    <property type="evidence" value="ECO:0007669"/>
    <property type="project" value="InterPro"/>
</dbReference>
<dbReference type="Gene3D" id="2.40.10.10">
    <property type="entry name" value="Trypsin-like serine proteases"/>
    <property type="match status" value="1"/>
</dbReference>
<dbReference type="PANTHER" id="PTHR24252">
    <property type="entry name" value="ACROSIN-RELATED"/>
    <property type="match status" value="1"/>
</dbReference>
<evidence type="ECO:0000256" key="1">
    <source>
        <dbReference type="ARBA" id="ARBA00023157"/>
    </source>
</evidence>
<reference evidence="5" key="1">
    <citation type="submission" date="2003-08" db="EMBL/GenBank/DDBJ databases">
        <authorList>
            <person name="Birren B."/>
            <person name="Nusbaum C."/>
            <person name="Abebe A."/>
            <person name="Abouelleil A."/>
            <person name="Adekoya E."/>
            <person name="Ait-zahra M."/>
            <person name="Allen N."/>
            <person name="Allen T."/>
            <person name="An P."/>
            <person name="Anderson M."/>
            <person name="Anderson S."/>
            <person name="Arachchi H."/>
            <person name="Armbruster J."/>
            <person name="Bachantsang P."/>
            <person name="Baldwin J."/>
            <person name="Barry A."/>
            <person name="Bayul T."/>
            <person name="Blitshsteyn B."/>
            <person name="Bloom T."/>
            <person name="Blye J."/>
            <person name="Boguslavskiy L."/>
            <person name="Borowsky M."/>
            <person name="Boukhgalter B."/>
            <person name="Brunache A."/>
            <person name="Butler J."/>
            <person name="Calixte N."/>
            <person name="Calvo S."/>
            <person name="Camarata J."/>
            <person name="Campo K."/>
            <person name="Chang J."/>
            <person name="Cheshatsang Y."/>
            <person name="Citroen M."/>
            <person name="Collymore A."/>
            <person name="Considine T."/>
            <person name="Cook A."/>
            <person name="Cooke P."/>
            <person name="Corum B."/>
            <person name="Cuomo C."/>
            <person name="David R."/>
            <person name="Dawoe T."/>
            <person name="Degray S."/>
            <person name="Dodge S."/>
            <person name="Dooley K."/>
            <person name="Dorje P."/>
            <person name="Dorjee K."/>
            <person name="Dorris L."/>
            <person name="Duffey N."/>
            <person name="Dupes A."/>
            <person name="Elkins T."/>
            <person name="Engels R."/>
            <person name="Erickson J."/>
            <person name="Farina A."/>
            <person name="Faro S."/>
            <person name="Ferreira P."/>
            <person name="Fischer H."/>
            <person name="Fitzgerald M."/>
            <person name="Foley K."/>
            <person name="Gage D."/>
            <person name="Galagan J."/>
            <person name="Gearin G."/>
            <person name="Gnerre S."/>
            <person name="Gnirke A."/>
            <person name="Goyette A."/>
            <person name="Graham J."/>
            <person name="Grandbois E."/>
            <person name="Gyaltsen K."/>
            <person name="Hafez N."/>
            <person name="Hagopian D."/>
            <person name="Hagos B."/>
            <person name="Hall J."/>
            <person name="Hatcher B."/>
            <person name="Heller A."/>
            <person name="Higgins H."/>
            <person name="Honan T."/>
            <person name="Horn A."/>
            <person name="Houde N."/>
            <person name="Hughes L."/>
            <person name="Hulme W."/>
            <person name="Husby E."/>
            <person name="Iliev I."/>
            <person name="Jaffe D."/>
            <person name="Jones C."/>
            <person name="Kamal M."/>
            <person name="Kamat A."/>
            <person name="Kamvysselis M."/>
            <person name="Karlsson E."/>
            <person name="Kells C."/>
            <person name="Kieu A."/>
            <person name="Kisner P."/>
            <person name="Kodira C."/>
            <person name="Kulbokas E."/>
            <person name="Labutti K."/>
            <person name="Lama D."/>
            <person name="Landers T."/>
            <person name="Leger J."/>
            <person name="Levine S."/>
            <person name="Lewis D."/>
            <person name="Lewis T."/>
            <person name="Lindblad-toh K."/>
            <person name="Liu X."/>
            <person name="Lokyitsang T."/>
            <person name="Lokyitsang Y."/>
            <person name="Lucien O."/>
            <person name="Lui A."/>
            <person name="Ma L.J."/>
            <person name="Mabbitt R."/>
            <person name="Macdonald J."/>
            <person name="Maclean C."/>
            <person name="Major J."/>
            <person name="Manning J."/>
            <person name="Marabella R."/>
            <person name="Maru K."/>
            <person name="Matthews C."/>
            <person name="Mauceli E."/>
            <person name="Mccarthy M."/>
            <person name="Mcdonough S."/>
            <person name="Mcghee T."/>
            <person name="Meldrim J."/>
            <person name="Meneus L."/>
            <person name="Mesirov J."/>
            <person name="Mihalev A."/>
            <person name="Mihova T."/>
            <person name="Mikkelsen T."/>
            <person name="Mlenga V."/>
            <person name="Moru K."/>
            <person name="Mozes J."/>
            <person name="Mulrain L."/>
            <person name="Munson G."/>
            <person name="Naylor J."/>
            <person name="Newes C."/>
            <person name="Nguyen C."/>
            <person name="Nguyen N."/>
            <person name="Nguyen T."/>
            <person name="Nicol R."/>
            <person name="Nielsen C."/>
            <person name="Nizzari M."/>
            <person name="Norbu C."/>
            <person name="Norbu N."/>
            <person name="O'donnell P."/>
            <person name="Okoawo O."/>
            <person name="O'leary S."/>
            <person name="Omotosho B."/>
            <person name="O'neill K."/>
            <person name="Osman S."/>
            <person name="Parker S."/>
            <person name="Perrin D."/>
            <person name="Phunkhang P."/>
            <person name="Piqani B."/>
            <person name="Purcell S."/>
            <person name="Rachupka T."/>
            <person name="Ramasamy U."/>
            <person name="Rameau R."/>
            <person name="Ray V."/>
            <person name="Raymond C."/>
            <person name="Retta R."/>
            <person name="Richardson S."/>
            <person name="Rise C."/>
            <person name="Rodriguez J."/>
            <person name="Rogers J."/>
            <person name="Rogov P."/>
            <person name="Rutman M."/>
            <person name="Schupbach R."/>
            <person name="Seaman C."/>
            <person name="Settipalli S."/>
            <person name="Sharpe T."/>
            <person name="Sheridan J."/>
            <person name="Sherpa N."/>
            <person name="Shi J."/>
            <person name="Smirnov S."/>
            <person name="Smith C."/>
            <person name="Sougnez C."/>
            <person name="Spencer B."/>
            <person name="Stalker J."/>
            <person name="Stange-thomann N."/>
            <person name="Stavropoulos S."/>
            <person name="Stetson K."/>
            <person name="Stone C."/>
            <person name="Stone S."/>
            <person name="Stubbs M."/>
            <person name="Talamas J."/>
            <person name="Tchuinga P."/>
            <person name="Tenzing P."/>
            <person name="Tesfaye S."/>
            <person name="Theodore J."/>
            <person name="Thoulutsang Y."/>
            <person name="Topham K."/>
            <person name="Towey S."/>
            <person name="Tsamla T."/>
            <person name="Tsomo N."/>
            <person name="Vallee D."/>
            <person name="Vassiliev H."/>
            <person name="Venkataraman V."/>
            <person name="Vinson J."/>
            <person name="Vo A."/>
            <person name="Wade C."/>
            <person name="Wang S."/>
            <person name="Wangchuk T."/>
            <person name="Wangdi T."/>
            <person name="Whittaker C."/>
            <person name="Wilkinson J."/>
            <person name="Wu Y."/>
            <person name="Wyman D."/>
            <person name="Yadav S."/>
            <person name="Yang S."/>
            <person name="Yang X."/>
            <person name="Yeager S."/>
            <person name="Yee E."/>
            <person name="Young G."/>
            <person name="Zainoun J."/>
            <person name="Zembeck L."/>
            <person name="Zimmer A."/>
            <person name="Zody M."/>
            <person name="Lander E."/>
        </authorList>
    </citation>
    <scope>NUCLEOTIDE SEQUENCE [LARGE SCALE GENOMIC DNA]</scope>
</reference>
<keyword evidence="5" id="KW-1185">Reference proteome</keyword>
<dbReference type="Ensembl" id="ENSCSAVT00000003815.1">
    <property type="protein sequence ID" value="ENSCSAVP00000003758.1"/>
    <property type="gene ID" value="ENSCSAVG00000002229.1"/>
</dbReference>
<dbReference type="PROSITE" id="PS50240">
    <property type="entry name" value="TRYPSIN_DOM"/>
    <property type="match status" value="1"/>
</dbReference>
<dbReference type="InterPro" id="IPR035914">
    <property type="entry name" value="Sperma_CUB_dom_sf"/>
</dbReference>
<dbReference type="HOGENOM" id="CLU_1175087_0_0_1"/>
<dbReference type="Pfam" id="PF00089">
    <property type="entry name" value="Trypsin"/>
    <property type="match status" value="1"/>
</dbReference>
<name>H2YEL0_CIOSA</name>
<dbReference type="InterPro" id="IPR018114">
    <property type="entry name" value="TRYPSIN_HIS"/>
</dbReference>
<organism evidence="4 5">
    <name type="scientific">Ciona savignyi</name>
    <name type="common">Pacific transparent sea squirt</name>
    <dbReference type="NCBI Taxonomy" id="51511"/>
    <lineage>
        <taxon>Eukaryota</taxon>
        <taxon>Metazoa</taxon>
        <taxon>Chordata</taxon>
        <taxon>Tunicata</taxon>
        <taxon>Ascidiacea</taxon>
        <taxon>Phlebobranchia</taxon>
        <taxon>Cionidae</taxon>
        <taxon>Ciona</taxon>
    </lineage>
</organism>
<dbReference type="InterPro" id="IPR043504">
    <property type="entry name" value="Peptidase_S1_PA_chymotrypsin"/>
</dbReference>
<feature type="region of interest" description="Disordered" evidence="2">
    <location>
        <begin position="79"/>
        <end position="102"/>
    </location>
</feature>
<proteinExistence type="predicted"/>
<reference evidence="4" key="2">
    <citation type="submission" date="2025-08" db="UniProtKB">
        <authorList>
            <consortium name="Ensembl"/>
        </authorList>
    </citation>
    <scope>IDENTIFICATION</scope>
</reference>
<dbReference type="PROSITE" id="PS00134">
    <property type="entry name" value="TRYPSIN_HIS"/>
    <property type="match status" value="1"/>
</dbReference>
<evidence type="ECO:0000313" key="4">
    <source>
        <dbReference type="Ensembl" id="ENSCSAVP00000003758.1"/>
    </source>
</evidence>
<dbReference type="PANTHER" id="PTHR24252:SF7">
    <property type="entry name" value="HYALIN"/>
    <property type="match status" value="1"/>
</dbReference>
<protein>
    <recommendedName>
        <fullName evidence="3">Peptidase S1 domain-containing protein</fullName>
    </recommendedName>
</protein>
<dbReference type="AlphaFoldDB" id="H2YEL0"/>
<evidence type="ECO:0000313" key="5">
    <source>
        <dbReference type="Proteomes" id="UP000007875"/>
    </source>
</evidence>
<dbReference type="eggNOG" id="KOG3627">
    <property type="taxonomic scope" value="Eukaryota"/>
</dbReference>
<dbReference type="InParanoid" id="H2YEL0"/>
<dbReference type="InterPro" id="IPR001254">
    <property type="entry name" value="Trypsin_dom"/>
</dbReference>
<dbReference type="GO" id="GO:0006508">
    <property type="term" value="P:proteolysis"/>
    <property type="evidence" value="ECO:0007669"/>
    <property type="project" value="InterPro"/>
</dbReference>